<keyword evidence="2" id="KW-1185">Reference proteome</keyword>
<sequence>MGRYKSAIEKLAKMCGEADSKWDCFAIMMRQRIRLRRRRRSERVKSTKLILEYVSFLNSLLAVCYSKFFLRRRTDVTA</sequence>
<dbReference type="Proteomes" id="UP001430953">
    <property type="component" value="Unassembled WGS sequence"/>
</dbReference>
<comment type="caution">
    <text evidence="1">The sequence shown here is derived from an EMBL/GenBank/DDBJ whole genome shotgun (WGS) entry which is preliminary data.</text>
</comment>
<accession>A0AAW2FKA2</accession>
<evidence type="ECO:0000313" key="1">
    <source>
        <dbReference type="EMBL" id="KAL0116376.1"/>
    </source>
</evidence>
<gene>
    <name evidence="1" type="ORF">PUN28_009770</name>
</gene>
<evidence type="ECO:0000313" key="2">
    <source>
        <dbReference type="Proteomes" id="UP001430953"/>
    </source>
</evidence>
<reference evidence="1 2" key="1">
    <citation type="submission" date="2023-03" db="EMBL/GenBank/DDBJ databases">
        <title>High recombination rates correlate with genetic variation in Cardiocondyla obscurior ants.</title>
        <authorList>
            <person name="Errbii M."/>
        </authorList>
    </citation>
    <scope>NUCLEOTIDE SEQUENCE [LARGE SCALE GENOMIC DNA]</scope>
    <source>
        <strain evidence="1">Alpha-2009</strain>
        <tissue evidence="1">Whole body</tissue>
    </source>
</reference>
<dbReference type="AlphaFoldDB" id="A0AAW2FKA2"/>
<dbReference type="EMBL" id="JADYXP020000009">
    <property type="protein sequence ID" value="KAL0116376.1"/>
    <property type="molecule type" value="Genomic_DNA"/>
</dbReference>
<protein>
    <submittedName>
        <fullName evidence="1">Uncharacterized protein</fullName>
    </submittedName>
</protein>
<organism evidence="1 2">
    <name type="scientific">Cardiocondyla obscurior</name>
    <dbReference type="NCBI Taxonomy" id="286306"/>
    <lineage>
        <taxon>Eukaryota</taxon>
        <taxon>Metazoa</taxon>
        <taxon>Ecdysozoa</taxon>
        <taxon>Arthropoda</taxon>
        <taxon>Hexapoda</taxon>
        <taxon>Insecta</taxon>
        <taxon>Pterygota</taxon>
        <taxon>Neoptera</taxon>
        <taxon>Endopterygota</taxon>
        <taxon>Hymenoptera</taxon>
        <taxon>Apocrita</taxon>
        <taxon>Aculeata</taxon>
        <taxon>Formicoidea</taxon>
        <taxon>Formicidae</taxon>
        <taxon>Myrmicinae</taxon>
        <taxon>Cardiocondyla</taxon>
    </lineage>
</organism>
<proteinExistence type="predicted"/>
<name>A0AAW2FKA2_9HYME</name>